<accession>A0A803MP48</accession>
<reference evidence="2" key="1">
    <citation type="journal article" date="2017" name="Nature">
        <title>The genome of Chenopodium quinoa.</title>
        <authorList>
            <person name="Jarvis D.E."/>
            <person name="Ho Y.S."/>
            <person name="Lightfoot D.J."/>
            <person name="Schmoeckel S.M."/>
            <person name="Li B."/>
            <person name="Borm T.J.A."/>
            <person name="Ohyanagi H."/>
            <person name="Mineta K."/>
            <person name="Michell C.T."/>
            <person name="Saber N."/>
            <person name="Kharbatia N.M."/>
            <person name="Rupper R.R."/>
            <person name="Sharp A.R."/>
            <person name="Dally N."/>
            <person name="Boughton B.A."/>
            <person name="Woo Y.H."/>
            <person name="Gao G."/>
            <person name="Schijlen E.G.W.M."/>
            <person name="Guo X."/>
            <person name="Momin A.A."/>
            <person name="Negrao S."/>
            <person name="Al-Babili S."/>
            <person name="Gehring C."/>
            <person name="Roessner U."/>
            <person name="Jung C."/>
            <person name="Murphy K."/>
            <person name="Arold S.T."/>
            <person name="Gojobori T."/>
            <person name="van der Linden C.G."/>
            <person name="van Loo E.N."/>
            <person name="Jellen E.N."/>
            <person name="Maughan P.J."/>
            <person name="Tester M."/>
        </authorList>
    </citation>
    <scope>NUCLEOTIDE SEQUENCE [LARGE SCALE GENOMIC DNA]</scope>
    <source>
        <strain evidence="2">cv. PI 614886</strain>
    </source>
</reference>
<organism evidence="2 3">
    <name type="scientific">Chenopodium quinoa</name>
    <name type="common">Quinoa</name>
    <dbReference type="NCBI Taxonomy" id="63459"/>
    <lineage>
        <taxon>Eukaryota</taxon>
        <taxon>Viridiplantae</taxon>
        <taxon>Streptophyta</taxon>
        <taxon>Embryophyta</taxon>
        <taxon>Tracheophyta</taxon>
        <taxon>Spermatophyta</taxon>
        <taxon>Magnoliopsida</taxon>
        <taxon>eudicotyledons</taxon>
        <taxon>Gunneridae</taxon>
        <taxon>Pentapetalae</taxon>
        <taxon>Caryophyllales</taxon>
        <taxon>Chenopodiaceae</taxon>
        <taxon>Chenopodioideae</taxon>
        <taxon>Atripliceae</taxon>
        <taxon>Chenopodium</taxon>
    </lineage>
</organism>
<evidence type="ECO:0000256" key="1">
    <source>
        <dbReference type="SAM" id="MobiDB-lite"/>
    </source>
</evidence>
<evidence type="ECO:0000313" key="3">
    <source>
        <dbReference type="Proteomes" id="UP000596660"/>
    </source>
</evidence>
<reference evidence="2" key="2">
    <citation type="submission" date="2021-03" db="UniProtKB">
        <authorList>
            <consortium name="EnsemblPlants"/>
        </authorList>
    </citation>
    <scope>IDENTIFICATION</scope>
</reference>
<evidence type="ECO:0000313" key="2">
    <source>
        <dbReference type="EnsemblPlants" id="AUR62033049-RA:cds"/>
    </source>
</evidence>
<dbReference type="AlphaFoldDB" id="A0A803MP48"/>
<sequence>MSKQEKQHHEEMKMELQGVCPITGTIQNVQAPDQDQADNDQISKEPDMSELTMSRRKRGLYESICISKRRRKAKVDHLESRKRSIAKNQ</sequence>
<dbReference type="Proteomes" id="UP000596660">
    <property type="component" value="Unplaced"/>
</dbReference>
<feature type="region of interest" description="Disordered" evidence="1">
    <location>
        <begin position="30"/>
        <end position="55"/>
    </location>
</feature>
<proteinExistence type="predicted"/>
<keyword evidence="3" id="KW-1185">Reference proteome</keyword>
<dbReference type="EnsemblPlants" id="AUR62033049-RA">
    <property type="protein sequence ID" value="AUR62033049-RA:cds"/>
    <property type="gene ID" value="AUR62033049"/>
</dbReference>
<name>A0A803MP48_CHEQI</name>
<dbReference type="Gramene" id="AUR62033049-RA">
    <property type="protein sequence ID" value="AUR62033049-RA:cds"/>
    <property type="gene ID" value="AUR62033049"/>
</dbReference>
<protein>
    <submittedName>
        <fullName evidence="2">Uncharacterized protein</fullName>
    </submittedName>
</protein>